<sequence length="128" mass="14845">MAEAVLTVVLENLSSFIQKQIGSALGGERDGKDVEHALKHFCWRLGRTTLAQCVFDDERVKEHFKLKMWVCVSEDFDVRRLIKAIIESGTGKVCEAMKIDPLQKRLEDMLQRKRFLIVLDDVWNEDHE</sequence>
<evidence type="ECO:0000259" key="2">
    <source>
        <dbReference type="Pfam" id="PF00931"/>
    </source>
</evidence>
<keyword evidence="1" id="KW-0611">Plant defense</keyword>
<dbReference type="GO" id="GO:0043531">
    <property type="term" value="F:ADP binding"/>
    <property type="evidence" value="ECO:0007669"/>
    <property type="project" value="InterPro"/>
</dbReference>
<dbReference type="SUPFAM" id="SSF52540">
    <property type="entry name" value="P-loop containing nucleoside triphosphate hydrolases"/>
    <property type="match status" value="1"/>
</dbReference>
<evidence type="ECO:0000313" key="3">
    <source>
        <dbReference type="EnsemblPlants" id="cds.evm.model.02.2270"/>
    </source>
</evidence>
<dbReference type="Gramene" id="evm.model.02.2270">
    <property type="protein sequence ID" value="cds.evm.model.02.2270"/>
    <property type="gene ID" value="evm.TU.02.2270"/>
</dbReference>
<proteinExistence type="predicted"/>
<evidence type="ECO:0000256" key="1">
    <source>
        <dbReference type="ARBA" id="ARBA00022821"/>
    </source>
</evidence>
<reference evidence="3" key="2">
    <citation type="submission" date="2021-03" db="UniProtKB">
        <authorList>
            <consortium name="EnsemblPlants"/>
        </authorList>
    </citation>
    <scope>IDENTIFICATION</scope>
</reference>
<reference evidence="3" key="1">
    <citation type="submission" date="2018-11" db="EMBL/GenBank/DDBJ databases">
        <authorList>
            <person name="Grassa J C."/>
        </authorList>
    </citation>
    <scope>NUCLEOTIDE SEQUENCE [LARGE SCALE GENOMIC DNA]</scope>
</reference>
<dbReference type="Proteomes" id="UP000596661">
    <property type="component" value="Chromosome 2"/>
</dbReference>
<dbReference type="InterPro" id="IPR002182">
    <property type="entry name" value="NB-ARC"/>
</dbReference>
<dbReference type="Gene3D" id="3.40.50.300">
    <property type="entry name" value="P-loop containing nucleotide triphosphate hydrolases"/>
    <property type="match status" value="1"/>
</dbReference>
<dbReference type="Pfam" id="PF00931">
    <property type="entry name" value="NB-ARC"/>
    <property type="match status" value="1"/>
</dbReference>
<keyword evidence="4" id="KW-1185">Reference proteome</keyword>
<organism evidence="3 4">
    <name type="scientific">Cannabis sativa</name>
    <name type="common">Hemp</name>
    <name type="synonym">Marijuana</name>
    <dbReference type="NCBI Taxonomy" id="3483"/>
    <lineage>
        <taxon>Eukaryota</taxon>
        <taxon>Viridiplantae</taxon>
        <taxon>Streptophyta</taxon>
        <taxon>Embryophyta</taxon>
        <taxon>Tracheophyta</taxon>
        <taxon>Spermatophyta</taxon>
        <taxon>Magnoliopsida</taxon>
        <taxon>eudicotyledons</taxon>
        <taxon>Gunneridae</taxon>
        <taxon>Pentapetalae</taxon>
        <taxon>rosids</taxon>
        <taxon>fabids</taxon>
        <taxon>Rosales</taxon>
        <taxon>Cannabaceae</taxon>
        <taxon>Cannabis</taxon>
    </lineage>
</organism>
<dbReference type="EnsemblPlants" id="evm.model.02.2270">
    <property type="protein sequence ID" value="cds.evm.model.02.2270"/>
    <property type="gene ID" value="evm.TU.02.2270"/>
</dbReference>
<dbReference type="PANTHER" id="PTHR36766:SF48">
    <property type="entry name" value="DISEASE RESISTANCE PROTEIN RGA3"/>
    <property type="match status" value="1"/>
</dbReference>
<accession>A0A803NX27</accession>
<dbReference type="GO" id="GO:0006952">
    <property type="term" value="P:defense response"/>
    <property type="evidence" value="ECO:0007669"/>
    <property type="project" value="UniProtKB-KW"/>
</dbReference>
<dbReference type="EMBL" id="UZAU01000235">
    <property type="status" value="NOT_ANNOTATED_CDS"/>
    <property type="molecule type" value="Genomic_DNA"/>
</dbReference>
<dbReference type="OMA" id="CAASHYE"/>
<dbReference type="PANTHER" id="PTHR36766">
    <property type="entry name" value="PLANT BROAD-SPECTRUM MILDEW RESISTANCE PROTEIN RPW8"/>
    <property type="match status" value="1"/>
</dbReference>
<evidence type="ECO:0000313" key="4">
    <source>
        <dbReference type="Proteomes" id="UP000596661"/>
    </source>
</evidence>
<dbReference type="InterPro" id="IPR027417">
    <property type="entry name" value="P-loop_NTPase"/>
</dbReference>
<protein>
    <recommendedName>
        <fullName evidence="2">NB-ARC domain-containing protein</fullName>
    </recommendedName>
</protein>
<name>A0A803NX27_CANSA</name>
<dbReference type="AlphaFoldDB" id="A0A803NX27"/>
<feature type="domain" description="NB-ARC" evidence="2">
    <location>
        <begin position="45"/>
        <end position="125"/>
    </location>
</feature>